<dbReference type="EMBL" id="LCBS01000001">
    <property type="protein sequence ID" value="KKS17522.1"/>
    <property type="molecule type" value="Genomic_DNA"/>
</dbReference>
<proteinExistence type="predicted"/>
<gene>
    <name evidence="1" type="ORF">UU72_C0001G0006</name>
</gene>
<dbReference type="AlphaFoldDB" id="A0A0G0WZC6"/>
<protein>
    <submittedName>
        <fullName evidence="1">Uncharacterized protein</fullName>
    </submittedName>
</protein>
<evidence type="ECO:0000313" key="1">
    <source>
        <dbReference type="EMBL" id="KKS17522.1"/>
    </source>
</evidence>
<accession>A0A0G0WZC6</accession>
<comment type="caution">
    <text evidence="1">The sequence shown here is derived from an EMBL/GenBank/DDBJ whole genome shotgun (WGS) entry which is preliminary data.</text>
</comment>
<dbReference type="Proteomes" id="UP000034163">
    <property type="component" value="Unassembled WGS sequence"/>
</dbReference>
<sequence length="107" mass="11970">MPTLITENGQPVSIQVWGFKSFVNVIPAGMDEIARYNPAKDGGELITTARTAEEVIALRKKYRSHALNPRKGRFLDFLYRAPSGKMYGHVEPETGRLLLNNPDEEPA</sequence>
<reference evidence="1 2" key="1">
    <citation type="journal article" date="2015" name="Nature">
        <title>rRNA introns, odd ribosomes, and small enigmatic genomes across a large radiation of phyla.</title>
        <authorList>
            <person name="Brown C.T."/>
            <person name="Hug L.A."/>
            <person name="Thomas B.C."/>
            <person name="Sharon I."/>
            <person name="Castelle C.J."/>
            <person name="Singh A."/>
            <person name="Wilkins M.J."/>
            <person name="Williams K.H."/>
            <person name="Banfield J.F."/>
        </authorList>
    </citation>
    <scope>NUCLEOTIDE SEQUENCE [LARGE SCALE GENOMIC DNA]</scope>
</reference>
<organism evidence="1 2">
    <name type="scientific">candidate division WWE3 bacterium GW2011_GWB1_41_6</name>
    <dbReference type="NCBI Taxonomy" id="1619112"/>
    <lineage>
        <taxon>Bacteria</taxon>
        <taxon>Katanobacteria</taxon>
    </lineage>
</organism>
<name>A0A0G0WZC6_UNCKA</name>
<evidence type="ECO:0000313" key="2">
    <source>
        <dbReference type="Proteomes" id="UP000034163"/>
    </source>
</evidence>